<name>A0A9E2S820_9BACT</name>
<protein>
    <recommendedName>
        <fullName evidence="4">NEAT domain-containing protein</fullName>
    </recommendedName>
</protein>
<dbReference type="RefSeq" id="WP_217791944.1">
    <property type="nucleotide sequence ID" value="NZ_JAHSPG010000011.1"/>
</dbReference>
<feature type="signal peptide" evidence="1">
    <location>
        <begin position="1"/>
        <end position="29"/>
    </location>
</feature>
<evidence type="ECO:0000256" key="1">
    <source>
        <dbReference type="SAM" id="SignalP"/>
    </source>
</evidence>
<sequence length="141" mass="15752">MKANKITFGTLLLGAFLTVSVVTPAQLFAANEKPVVKSEKEKKQSADVKVTYLGTKDDYLYFDIEVSQPDLQKATIYIKDGYGVDLYTDAVNAGTYNKKVKIYKDEVSKLQFVLASKNETVKKYFDIDVAYAINVTETAKL</sequence>
<evidence type="ECO:0000313" key="2">
    <source>
        <dbReference type="EMBL" id="MBV4358268.1"/>
    </source>
</evidence>
<keyword evidence="3" id="KW-1185">Reference proteome</keyword>
<keyword evidence="1" id="KW-0732">Signal</keyword>
<reference evidence="2" key="1">
    <citation type="submission" date="2021-06" db="EMBL/GenBank/DDBJ databases">
        <authorList>
            <person name="Huq M.A."/>
        </authorList>
    </citation>
    <scope>NUCLEOTIDE SEQUENCE</scope>
    <source>
        <strain evidence="2">MAH-26</strain>
    </source>
</reference>
<dbReference type="AlphaFoldDB" id="A0A9E2S820"/>
<accession>A0A9E2S820</accession>
<proteinExistence type="predicted"/>
<organism evidence="2 3">
    <name type="scientific">Pinibacter aurantiacus</name>
    <dbReference type="NCBI Taxonomy" id="2851599"/>
    <lineage>
        <taxon>Bacteria</taxon>
        <taxon>Pseudomonadati</taxon>
        <taxon>Bacteroidota</taxon>
        <taxon>Chitinophagia</taxon>
        <taxon>Chitinophagales</taxon>
        <taxon>Chitinophagaceae</taxon>
        <taxon>Pinibacter</taxon>
    </lineage>
</organism>
<dbReference type="EMBL" id="JAHSPG010000011">
    <property type="protein sequence ID" value="MBV4358268.1"/>
    <property type="molecule type" value="Genomic_DNA"/>
</dbReference>
<dbReference type="Proteomes" id="UP000812270">
    <property type="component" value="Unassembled WGS sequence"/>
</dbReference>
<evidence type="ECO:0008006" key="4">
    <source>
        <dbReference type="Google" id="ProtNLM"/>
    </source>
</evidence>
<comment type="caution">
    <text evidence="2">The sequence shown here is derived from an EMBL/GenBank/DDBJ whole genome shotgun (WGS) entry which is preliminary data.</text>
</comment>
<evidence type="ECO:0000313" key="3">
    <source>
        <dbReference type="Proteomes" id="UP000812270"/>
    </source>
</evidence>
<feature type="chain" id="PRO_5038780917" description="NEAT domain-containing protein" evidence="1">
    <location>
        <begin position="30"/>
        <end position="141"/>
    </location>
</feature>
<gene>
    <name evidence="2" type="ORF">KTO63_13970</name>
</gene>